<dbReference type="AlphaFoldDB" id="A0A6M0QYF1"/>
<evidence type="ECO:0000259" key="3">
    <source>
        <dbReference type="Pfam" id="PF01464"/>
    </source>
</evidence>
<dbReference type="Gene3D" id="1.10.530.10">
    <property type="match status" value="1"/>
</dbReference>
<comment type="similarity">
    <text evidence="1">Belongs to the transglycosylase Slt family.</text>
</comment>
<protein>
    <submittedName>
        <fullName evidence="4">Lytic transglycosylase domain-containing protein</fullName>
    </submittedName>
</protein>
<evidence type="ECO:0000256" key="2">
    <source>
        <dbReference type="ARBA" id="ARBA00009387"/>
    </source>
</evidence>
<feature type="domain" description="Transglycosylase SLT" evidence="3">
    <location>
        <begin position="153"/>
        <end position="241"/>
    </location>
</feature>
<reference evidence="4 5" key="1">
    <citation type="submission" date="2020-02" db="EMBL/GenBank/DDBJ databases">
        <authorList>
            <person name="Chen W.-M."/>
        </authorList>
    </citation>
    <scope>NUCLEOTIDE SEQUENCE [LARGE SCALE GENOMIC DNA]</scope>
    <source>
        <strain evidence="4 5">KMS-5</strain>
    </source>
</reference>
<dbReference type="CDD" id="cd00254">
    <property type="entry name" value="LT-like"/>
    <property type="match status" value="1"/>
</dbReference>
<evidence type="ECO:0000313" key="4">
    <source>
        <dbReference type="EMBL" id="NEY92021.1"/>
    </source>
</evidence>
<dbReference type="PANTHER" id="PTHR37423:SF2">
    <property type="entry name" value="MEMBRANE-BOUND LYTIC MUREIN TRANSGLYCOSYLASE C"/>
    <property type="match status" value="1"/>
</dbReference>
<proteinExistence type="inferred from homology"/>
<gene>
    <name evidence="4" type="ORF">G4Z14_17155</name>
</gene>
<name>A0A6M0QYF1_9RHOB</name>
<comment type="similarity">
    <text evidence="2">Belongs to the virb1 family.</text>
</comment>
<dbReference type="Pfam" id="PF01464">
    <property type="entry name" value="SLT"/>
    <property type="match status" value="1"/>
</dbReference>
<dbReference type="RefSeq" id="WP_164627963.1">
    <property type="nucleotide sequence ID" value="NZ_JAAIVJ010000018.1"/>
</dbReference>
<evidence type="ECO:0000256" key="1">
    <source>
        <dbReference type="ARBA" id="ARBA00007734"/>
    </source>
</evidence>
<dbReference type="PANTHER" id="PTHR37423">
    <property type="entry name" value="SOLUBLE LYTIC MUREIN TRANSGLYCOSYLASE-RELATED"/>
    <property type="match status" value="1"/>
</dbReference>
<dbReference type="SUPFAM" id="SSF101082">
    <property type="entry name" value="Typo IV secretion system protein TraC"/>
    <property type="match status" value="1"/>
</dbReference>
<accession>A0A6M0QYF1</accession>
<comment type="caution">
    <text evidence="4">The sequence shown here is derived from an EMBL/GenBank/DDBJ whole genome shotgun (WGS) entry which is preliminary data.</text>
</comment>
<evidence type="ECO:0000313" key="5">
    <source>
        <dbReference type="Proteomes" id="UP000477782"/>
    </source>
</evidence>
<dbReference type="Proteomes" id="UP000477782">
    <property type="component" value="Unassembled WGS sequence"/>
</dbReference>
<keyword evidence="5" id="KW-1185">Reference proteome</keyword>
<dbReference type="EMBL" id="JAAIVJ010000018">
    <property type="protein sequence ID" value="NEY92021.1"/>
    <property type="molecule type" value="Genomic_DNA"/>
</dbReference>
<dbReference type="InterPro" id="IPR023346">
    <property type="entry name" value="Lysozyme-like_dom_sf"/>
</dbReference>
<dbReference type="InterPro" id="IPR008258">
    <property type="entry name" value="Transglycosylase_SLT_dom_1"/>
</dbReference>
<dbReference type="SUPFAM" id="SSF53955">
    <property type="entry name" value="Lysozyme-like"/>
    <property type="match status" value="1"/>
</dbReference>
<organism evidence="4 5">
    <name type="scientific">Tabrizicola oligotrophica</name>
    <dbReference type="NCBI Taxonomy" id="2710650"/>
    <lineage>
        <taxon>Bacteria</taxon>
        <taxon>Pseudomonadati</taxon>
        <taxon>Pseudomonadota</taxon>
        <taxon>Alphaproteobacteria</taxon>
        <taxon>Rhodobacterales</taxon>
        <taxon>Paracoccaceae</taxon>
        <taxon>Tabrizicola</taxon>
    </lineage>
</organism>
<sequence length="371" mass="39344">MRPAELALLAVLSCAPLAGHAQGVPTIDGKALVLQGSQVSEEAALRTKLEAESLKRDRLGELSDEQVAALEQTLAMLTGSSAFIGDLEGLGGGLAASEAYAIDDNNPYAGRLFGDARQTIEEMIIETAKRYGNHPALVRAGINPVEFRCWFQGLVKQESGFSIGARSPAAAFGLTQIIPDTAKYLGVYPAYYDDPQLQLDAGARYLLEQLSAFGSMPLALAAYNAGPGAVQKYGGIPPYQETQDYVVRITANYNAYAAKIDGVDTVGSLDPADMVIAEASNVADAGLHYGMDSAATLADAMGRLKAIIEKIPNTTTTKEALDLNTYARAEVVRIAAVVERLKAARAKVDAARNALLLQAYAADAQFLKVKE</sequence>